<dbReference type="SUPFAM" id="SSF54373">
    <property type="entry name" value="FAD-linked reductases, C-terminal domain"/>
    <property type="match status" value="1"/>
</dbReference>
<dbReference type="Gene3D" id="3.30.560.10">
    <property type="entry name" value="Glucose Oxidase, domain 3"/>
    <property type="match status" value="1"/>
</dbReference>
<dbReference type="PANTHER" id="PTHR11552">
    <property type="entry name" value="GLUCOSE-METHANOL-CHOLINE GMC OXIDOREDUCTASE"/>
    <property type="match status" value="1"/>
</dbReference>
<dbReference type="PROSITE" id="PS00624">
    <property type="entry name" value="GMC_OXRED_2"/>
    <property type="match status" value="1"/>
</dbReference>
<dbReference type="GO" id="GO:0008812">
    <property type="term" value="F:choline dehydrogenase activity"/>
    <property type="evidence" value="ECO:0007669"/>
    <property type="project" value="UniProtKB-EC"/>
</dbReference>
<organism evidence="4 5">
    <name type="scientific">Ceratocystis fimbriata f. sp. platani</name>
    <dbReference type="NCBI Taxonomy" id="88771"/>
    <lineage>
        <taxon>Eukaryota</taxon>
        <taxon>Fungi</taxon>
        <taxon>Dikarya</taxon>
        <taxon>Ascomycota</taxon>
        <taxon>Pezizomycotina</taxon>
        <taxon>Sordariomycetes</taxon>
        <taxon>Hypocreomycetidae</taxon>
        <taxon>Microascales</taxon>
        <taxon>Ceratocystidaceae</taxon>
        <taxon>Ceratocystis</taxon>
    </lineage>
</organism>
<feature type="domain" description="Glucose-methanol-choline oxidoreductase N-terminal" evidence="3">
    <location>
        <begin position="381"/>
        <end position="395"/>
    </location>
</feature>
<reference evidence="4 5" key="1">
    <citation type="submission" date="2015-04" db="EMBL/GenBank/DDBJ databases">
        <title>Genome sequence of Ceratocystis platani, a major pathogen of plane trees.</title>
        <authorList>
            <person name="Belbahri L."/>
        </authorList>
    </citation>
    <scope>NUCLEOTIDE SEQUENCE [LARGE SCALE GENOMIC DNA]</scope>
    <source>
        <strain evidence="4 5">CFO</strain>
    </source>
</reference>
<gene>
    <name evidence="4" type="primary">betA_1</name>
    <name evidence="4" type="ORF">CFO_g585</name>
</gene>
<dbReference type="SUPFAM" id="SSF51905">
    <property type="entry name" value="FAD/NAD(P)-binding domain"/>
    <property type="match status" value="1"/>
</dbReference>
<dbReference type="EC" id="1.1.99.1" evidence="4"/>
<comment type="similarity">
    <text evidence="1">Belongs to the GMC oxidoreductase family.</text>
</comment>
<dbReference type="GO" id="GO:0050660">
    <property type="term" value="F:flavin adenine dinucleotide binding"/>
    <property type="evidence" value="ECO:0007669"/>
    <property type="project" value="InterPro"/>
</dbReference>
<keyword evidence="4" id="KW-0560">Oxidoreductase</keyword>
<evidence type="ECO:0000313" key="5">
    <source>
        <dbReference type="Proteomes" id="UP000034841"/>
    </source>
</evidence>
<protein>
    <submittedName>
        <fullName evidence="4">Choline dehydrogenase</fullName>
        <ecNumber evidence="4">1.1.99.1</ecNumber>
    </submittedName>
</protein>
<feature type="chain" id="PRO_5002527769" evidence="2">
    <location>
        <begin position="21"/>
        <end position="670"/>
    </location>
</feature>
<dbReference type="OrthoDB" id="269227at2759"/>
<dbReference type="AlphaFoldDB" id="A0A0F8B834"/>
<dbReference type="PANTHER" id="PTHR11552:SF213">
    <property type="entry name" value="DEHYDROGENASE, PUTATIVE-RELATED"/>
    <property type="match status" value="1"/>
</dbReference>
<dbReference type="PIRSF" id="PIRSF000137">
    <property type="entry name" value="Alcohol_oxidase"/>
    <property type="match status" value="1"/>
</dbReference>
<dbReference type="Pfam" id="PF00732">
    <property type="entry name" value="GMC_oxred_N"/>
    <property type="match status" value="1"/>
</dbReference>
<evidence type="ECO:0000259" key="3">
    <source>
        <dbReference type="PROSITE" id="PS00624"/>
    </source>
</evidence>
<dbReference type="Pfam" id="PF05199">
    <property type="entry name" value="GMC_oxred_C"/>
    <property type="match status" value="1"/>
</dbReference>
<feature type="signal peptide" evidence="2">
    <location>
        <begin position="1"/>
        <end position="20"/>
    </location>
</feature>
<dbReference type="InterPro" id="IPR007867">
    <property type="entry name" value="GMC_OxRtase_C"/>
</dbReference>
<keyword evidence="5" id="KW-1185">Reference proteome</keyword>
<comment type="caution">
    <text evidence="4">The sequence shown here is derived from an EMBL/GenBank/DDBJ whole genome shotgun (WGS) entry which is preliminary data.</text>
</comment>
<evidence type="ECO:0000256" key="1">
    <source>
        <dbReference type="ARBA" id="ARBA00010790"/>
    </source>
</evidence>
<dbReference type="EMBL" id="LBBL01000019">
    <property type="protein sequence ID" value="KKF97090.1"/>
    <property type="molecule type" value="Genomic_DNA"/>
</dbReference>
<evidence type="ECO:0000313" key="4">
    <source>
        <dbReference type="EMBL" id="KKF97090.1"/>
    </source>
</evidence>
<dbReference type="Gene3D" id="3.50.50.60">
    <property type="entry name" value="FAD/NAD(P)-binding domain"/>
    <property type="match status" value="1"/>
</dbReference>
<evidence type="ECO:0000256" key="2">
    <source>
        <dbReference type="SAM" id="SignalP"/>
    </source>
</evidence>
<name>A0A0F8B834_CERFI</name>
<dbReference type="InterPro" id="IPR000172">
    <property type="entry name" value="GMC_OxRdtase_N"/>
</dbReference>
<dbReference type="Proteomes" id="UP000034841">
    <property type="component" value="Unassembled WGS sequence"/>
</dbReference>
<sequence length="670" mass="72072">MSSSLSNILLFGFYAASALGAAVNKGRPNGQGGRRCSPFVTKDQLLPTYDYVVVGSGPGGGPLASRLARAGKKVLLIEAGDDRGDSDLSKVPGLQINVGEDPETRWSYFVDHYTDPAQQDLDSKQAYLVGEDEYVISKAESDKLGTNPPRAGILYPRAGTLGGCASHNAMITTTPMRRDWNSIAQTTGDSSWDAVKMRNYFARLERNTYMPAGTEGHGFDGWLSTSLTNLDMVLPDQAIMNILTGAARTFGIETAYPPAIELFAPILAQDINNASATRDHAVGMFQVPMATKEGVRSGPRDFIMETATATKQGGGRLYHLDILVNTLATKIKFDTSAPKPRATGVDFISGRSLYSADPRSNGQAGVPGSVKASKEVIISAGTFNTPQLLKLSGIGPKQELASFGINTLVDLPGVGENMQDRYEATMNWKASEPFQIIQNCTFNRDGDPCLATWKQGSAAADRGIYHSNGAPLGVILKSQQTAADEEPDLFLFGGAVNFRGYYPGYSVNTTADSQHWTWGVLKTRSRNHAGTVKLRSTNPQDMPAINFNSFSGSNSGADAQAVVEGLNFIRSMYSNLEPGFGNFTEVWPGPQVTNLEEFVRNEAWGHHACCTAKIGADGDAMAVLDSEFRVRGTNGLRVVDASVFPNIPNYFIATSIYMASEKAADVILKA</sequence>
<accession>A0A0F8B834</accession>
<dbReference type="InterPro" id="IPR036188">
    <property type="entry name" value="FAD/NAD-bd_sf"/>
</dbReference>
<proteinExistence type="inferred from homology"/>
<dbReference type="InterPro" id="IPR012132">
    <property type="entry name" value="GMC_OxRdtase"/>
</dbReference>
<keyword evidence="2" id="KW-0732">Signal</keyword>